<dbReference type="PRINTS" id="PR00332">
    <property type="entry name" value="HISTRIAD"/>
</dbReference>
<dbReference type="Pfam" id="PF01230">
    <property type="entry name" value="HIT"/>
    <property type="match status" value="1"/>
</dbReference>
<dbReference type="GO" id="GO:0009117">
    <property type="term" value="P:nucleotide metabolic process"/>
    <property type="evidence" value="ECO:0007669"/>
    <property type="project" value="TreeGrafter"/>
</dbReference>
<proteinExistence type="predicted"/>
<feature type="active site" description="Tele-AMP-histidine intermediate" evidence="1">
    <location>
        <position position="103"/>
    </location>
</feature>
<feature type="short sequence motif" description="Histidine triad motif" evidence="2 3">
    <location>
        <begin position="101"/>
        <end position="105"/>
    </location>
</feature>
<dbReference type="EMBL" id="VTWH01000002">
    <property type="protein sequence ID" value="KAA0970503.1"/>
    <property type="molecule type" value="Genomic_DNA"/>
</dbReference>
<dbReference type="GO" id="GO:0003824">
    <property type="term" value="F:catalytic activity"/>
    <property type="evidence" value="ECO:0007669"/>
    <property type="project" value="InterPro"/>
</dbReference>
<evidence type="ECO:0000256" key="1">
    <source>
        <dbReference type="PIRSR" id="PIRSR601310-1"/>
    </source>
</evidence>
<dbReference type="SUPFAM" id="SSF54197">
    <property type="entry name" value="HIT-like"/>
    <property type="match status" value="1"/>
</dbReference>
<dbReference type="InterPro" id="IPR001310">
    <property type="entry name" value="Histidine_triad_HIT"/>
</dbReference>
<name>A0A5B0DVQ4_9HYPH</name>
<dbReference type="PROSITE" id="PS51084">
    <property type="entry name" value="HIT_2"/>
    <property type="match status" value="1"/>
</dbReference>
<sequence>MAAYQDDNIFARILRGEIPSIKLFDLPEAIAIMDVMPQSPGHCLVIPKAASRNLLDADGETLATLLPLTSRLARAVKQAMHADGIVVKQYNEEPAGQTVFHLHIHIVPIYAGKDLTSHAGKMADFGELSAQADLIRTAFEAPS</sequence>
<keyword evidence="6" id="KW-1185">Reference proteome</keyword>
<feature type="domain" description="HIT" evidence="4">
    <location>
        <begin position="9"/>
        <end position="117"/>
    </location>
</feature>
<comment type="caution">
    <text evidence="5">The sequence shown here is derived from an EMBL/GenBank/DDBJ whole genome shotgun (WGS) entry which is preliminary data.</text>
</comment>
<dbReference type="InterPro" id="IPR011146">
    <property type="entry name" value="HIT-like"/>
</dbReference>
<gene>
    <name evidence="5" type="ORF">FPY71_08310</name>
</gene>
<organism evidence="5 6">
    <name type="scientific">Aureimonas fodinaquatilis</name>
    <dbReference type="NCBI Taxonomy" id="2565783"/>
    <lineage>
        <taxon>Bacteria</taxon>
        <taxon>Pseudomonadati</taxon>
        <taxon>Pseudomonadota</taxon>
        <taxon>Alphaproteobacteria</taxon>
        <taxon>Hyphomicrobiales</taxon>
        <taxon>Aurantimonadaceae</taxon>
        <taxon>Aureimonas</taxon>
    </lineage>
</organism>
<reference evidence="5 6" key="1">
    <citation type="submission" date="2019-08" db="EMBL/GenBank/DDBJ databases">
        <title>Aureimonas fodiniaquatilis sp. nov., isolated from a coal mine wastewater.</title>
        <authorList>
            <person name="Kim W."/>
        </authorList>
    </citation>
    <scope>NUCLEOTIDE SEQUENCE [LARGE SCALE GENOMIC DNA]</scope>
    <source>
        <strain evidence="5 6">CAU 1482</strain>
    </source>
</reference>
<evidence type="ECO:0000313" key="6">
    <source>
        <dbReference type="Proteomes" id="UP000324738"/>
    </source>
</evidence>
<dbReference type="Proteomes" id="UP000324738">
    <property type="component" value="Unassembled WGS sequence"/>
</dbReference>
<evidence type="ECO:0000256" key="2">
    <source>
        <dbReference type="PIRSR" id="PIRSR601310-3"/>
    </source>
</evidence>
<evidence type="ECO:0000313" key="5">
    <source>
        <dbReference type="EMBL" id="KAA0970503.1"/>
    </source>
</evidence>
<dbReference type="InterPro" id="IPR036265">
    <property type="entry name" value="HIT-like_sf"/>
</dbReference>
<evidence type="ECO:0000259" key="4">
    <source>
        <dbReference type="PROSITE" id="PS51084"/>
    </source>
</evidence>
<protein>
    <submittedName>
        <fullName evidence="5">HIT family protein</fullName>
    </submittedName>
</protein>
<dbReference type="RefSeq" id="WP_149299536.1">
    <property type="nucleotide sequence ID" value="NZ_VTWH01000002.1"/>
</dbReference>
<dbReference type="PANTHER" id="PTHR46648">
    <property type="entry name" value="HIT FAMILY PROTEIN 1"/>
    <property type="match status" value="1"/>
</dbReference>
<dbReference type="OrthoDB" id="9784774at2"/>
<dbReference type="PANTHER" id="PTHR46648:SF1">
    <property type="entry name" value="ADENOSINE 5'-MONOPHOSPHORAMIDASE HNT1"/>
    <property type="match status" value="1"/>
</dbReference>
<dbReference type="AlphaFoldDB" id="A0A5B0DVQ4"/>
<dbReference type="Gene3D" id="3.30.428.10">
    <property type="entry name" value="HIT-like"/>
    <property type="match status" value="1"/>
</dbReference>
<accession>A0A5B0DVQ4</accession>
<evidence type="ECO:0000256" key="3">
    <source>
        <dbReference type="PROSITE-ProRule" id="PRU00464"/>
    </source>
</evidence>